<dbReference type="Proteomes" id="UP000320888">
    <property type="component" value="Unassembled WGS sequence"/>
</dbReference>
<dbReference type="GO" id="GO:0016740">
    <property type="term" value="F:transferase activity"/>
    <property type="evidence" value="ECO:0007669"/>
    <property type="project" value="InterPro"/>
</dbReference>
<evidence type="ECO:0000256" key="1">
    <source>
        <dbReference type="SAM" id="MobiDB-lite"/>
    </source>
</evidence>
<evidence type="ECO:0000259" key="2">
    <source>
        <dbReference type="Pfam" id="PF03734"/>
    </source>
</evidence>
<dbReference type="EMBL" id="VKLS01000003">
    <property type="protein sequence ID" value="TSB44086.1"/>
    <property type="molecule type" value="Genomic_DNA"/>
</dbReference>
<organism evidence="3 4">
    <name type="scientific">Streptomyces benahoarensis</name>
    <dbReference type="NCBI Taxonomy" id="2595054"/>
    <lineage>
        <taxon>Bacteria</taxon>
        <taxon>Bacillati</taxon>
        <taxon>Actinomycetota</taxon>
        <taxon>Actinomycetes</taxon>
        <taxon>Kitasatosporales</taxon>
        <taxon>Streptomycetaceae</taxon>
        <taxon>Streptomyces</taxon>
    </lineage>
</organism>
<dbReference type="InterPro" id="IPR005490">
    <property type="entry name" value="LD_TPept_cat_dom"/>
</dbReference>
<keyword evidence="4" id="KW-1185">Reference proteome</keyword>
<dbReference type="RefSeq" id="WP_143940817.1">
    <property type="nucleotide sequence ID" value="NZ_VKLS01000003.1"/>
</dbReference>
<evidence type="ECO:0000313" key="4">
    <source>
        <dbReference type="Proteomes" id="UP000320888"/>
    </source>
</evidence>
<accession>A0A553ZS18</accession>
<protein>
    <submittedName>
        <fullName evidence="3">L,D-transpeptidase family protein</fullName>
    </submittedName>
</protein>
<evidence type="ECO:0000313" key="3">
    <source>
        <dbReference type="EMBL" id="TSB44086.1"/>
    </source>
</evidence>
<feature type="region of interest" description="Disordered" evidence="1">
    <location>
        <begin position="107"/>
        <end position="133"/>
    </location>
</feature>
<dbReference type="AlphaFoldDB" id="A0A553ZS18"/>
<dbReference type="PROSITE" id="PS51257">
    <property type="entry name" value="PROKAR_LIPOPROTEIN"/>
    <property type="match status" value="1"/>
</dbReference>
<dbReference type="OrthoDB" id="3868753at2"/>
<feature type="region of interest" description="Disordered" evidence="1">
    <location>
        <begin position="28"/>
        <end position="60"/>
    </location>
</feature>
<dbReference type="PANTHER" id="PTHR38589:SF1">
    <property type="entry name" value="BLR0621 PROTEIN"/>
    <property type="match status" value="1"/>
</dbReference>
<comment type="caution">
    <text evidence="3">The sequence shown here is derived from an EMBL/GenBank/DDBJ whole genome shotgun (WGS) entry which is preliminary data.</text>
</comment>
<reference evidence="3 4" key="1">
    <citation type="submission" date="2019-07" db="EMBL/GenBank/DDBJ databases">
        <title>Draft genome for Streptomyces benahoarensis MZ03-48.</title>
        <authorList>
            <person name="Gonzalez-Pimentel J.L."/>
        </authorList>
    </citation>
    <scope>NUCLEOTIDE SEQUENCE [LARGE SCALE GENOMIC DNA]</scope>
    <source>
        <strain evidence="3 4">MZ03-48</strain>
    </source>
</reference>
<name>A0A553ZS18_9ACTN</name>
<dbReference type="PANTHER" id="PTHR38589">
    <property type="entry name" value="BLR0621 PROTEIN"/>
    <property type="match status" value="1"/>
</dbReference>
<gene>
    <name evidence="3" type="ORF">FNZ23_00895</name>
</gene>
<dbReference type="Pfam" id="PF03734">
    <property type="entry name" value="YkuD"/>
    <property type="match status" value="1"/>
</dbReference>
<proteinExistence type="predicted"/>
<feature type="domain" description="L,D-TPase catalytic" evidence="2">
    <location>
        <begin position="114"/>
        <end position="243"/>
    </location>
</feature>
<sequence length="252" mass="25992">MRHAGGAIRAVASAAAGLVLLVGCGSTGRSGGQGDDHAGARAHGGHGRGGSDDGARATPLTHVPGIGPALRARIPAASRQVVAVQGRGADSPDATLVLYDKGPKGWEKKGSWAAHNGRHGWTTGHREGDKRSPVGVFTLTDAGGVLADPGARLPYTHTAAFTPPAYWSKNTRHDFDYVVAVNYNRVPGRSPLDPERPEGQSKGGGIWLHLDHGSGTSGCVSIAKEGMADLLRALDPARRPVVVMGDRAHLAG</sequence>